<dbReference type="GO" id="GO:0016757">
    <property type="term" value="F:glycosyltransferase activity"/>
    <property type="evidence" value="ECO:0007669"/>
    <property type="project" value="UniProtKB-KW"/>
</dbReference>
<evidence type="ECO:0000256" key="12">
    <source>
        <dbReference type="ARBA" id="ARBA00030350"/>
    </source>
</evidence>
<dbReference type="Proteomes" id="UP000515151">
    <property type="component" value="Chromosome 6"/>
</dbReference>
<dbReference type="OrthoDB" id="1882547at2759"/>
<organism evidence="15 16">
    <name type="scientific">Punica granatum</name>
    <name type="common">Pomegranate</name>
    <dbReference type="NCBI Taxonomy" id="22663"/>
    <lineage>
        <taxon>Eukaryota</taxon>
        <taxon>Viridiplantae</taxon>
        <taxon>Streptophyta</taxon>
        <taxon>Embryophyta</taxon>
        <taxon>Tracheophyta</taxon>
        <taxon>Spermatophyta</taxon>
        <taxon>Magnoliopsida</taxon>
        <taxon>eudicotyledons</taxon>
        <taxon>Gunneridae</taxon>
        <taxon>Pentapetalae</taxon>
        <taxon>rosids</taxon>
        <taxon>malvids</taxon>
        <taxon>Myrtales</taxon>
        <taxon>Lythraceae</taxon>
        <taxon>Punica</taxon>
    </lineage>
</organism>
<keyword evidence="6 14" id="KW-0812">Transmembrane</keyword>
<gene>
    <name evidence="16" type="primary">LOC116212269</name>
</gene>
<sequence>MAELRHSSSLGSRASSSPMKRDDELSPLVSESRPDDDDDDDRHSARDRDRAFWHQFHSLCPPHFGDDHRVSPYNSRISMLLLLALALAGLISVFSIVSRLNAPYLCKKDGITLHCPHVKESPSLWENPYSATTSWKPCAERRPGGISDIPRENETNGYIFIHAEGGLNQQRIAICNAVAVAKILNATLILPVLKQDQIWKDQTKFEDIFDVDHFIDYLKDDVRIVRDIPEWFTDKSELFTSIRRTVKNIPKYASAQFYIDNVLPRIKEKKIMSIKPFVDRLGYDNVPAEINRLRCRVNYHALKFLPHIEQMADLLASRMRNRTGSTNPYMALHLRFEKGMVGLSFCDFVGTREEKVKMAEYRKKEWPRRYKNGSHLWQLALQKRKEGRCPLEPGEVAVILRAMGYPKETQIYVASGQVYGGQNRMAPLRNMFPSLVTKEELATQAELEDQKAVNDSQLDKYPNFDPYRLGPFVEDVGAPDTLSHFSTDLGNPYVSVKHDCVFGDDLDLDEITYVSDVQPTSSFCSNLNAPFSIPCLLELV</sequence>
<dbReference type="PANTHER" id="PTHR31933">
    <property type="entry name" value="O-FUCOSYLTRANSFERASE 2-RELATED"/>
    <property type="match status" value="1"/>
</dbReference>
<dbReference type="AlphaFoldDB" id="A0A6P8DYQ7"/>
<dbReference type="GO" id="GO:0016020">
    <property type="term" value="C:membrane"/>
    <property type="evidence" value="ECO:0007669"/>
    <property type="project" value="UniProtKB-SubCell"/>
</dbReference>
<reference evidence="15" key="1">
    <citation type="journal article" date="2020" name="Plant Biotechnol. J.">
        <title>The pomegranate (Punica granatum L.) draft genome dissects genetic divergence between soft- and hard-seeded cultivars.</title>
        <authorList>
            <person name="Luo X."/>
            <person name="Li H."/>
            <person name="Wu Z."/>
            <person name="Yao W."/>
            <person name="Zhao P."/>
            <person name="Cao D."/>
            <person name="Yu H."/>
            <person name="Li K."/>
            <person name="Poudel K."/>
            <person name="Zhao D."/>
            <person name="Zhang F."/>
            <person name="Xia X."/>
            <person name="Chen L."/>
            <person name="Wang Q."/>
            <person name="Jing D."/>
            <person name="Cao S."/>
        </authorList>
    </citation>
    <scope>NUCLEOTIDE SEQUENCE [LARGE SCALE GENOMIC DNA]</scope>
    <source>
        <strain evidence="15">cv. Tunisia</strain>
    </source>
</reference>
<evidence type="ECO:0000256" key="1">
    <source>
        <dbReference type="ARBA" id="ARBA00004606"/>
    </source>
</evidence>
<evidence type="ECO:0000256" key="8">
    <source>
        <dbReference type="ARBA" id="ARBA00023136"/>
    </source>
</evidence>
<dbReference type="GO" id="GO:0006004">
    <property type="term" value="P:fucose metabolic process"/>
    <property type="evidence" value="ECO:0007669"/>
    <property type="project" value="UniProtKB-KW"/>
</dbReference>
<keyword evidence="9" id="KW-0325">Glycoprotein</keyword>
<dbReference type="Pfam" id="PF10250">
    <property type="entry name" value="O-FucT"/>
    <property type="match status" value="1"/>
</dbReference>
<evidence type="ECO:0000256" key="7">
    <source>
        <dbReference type="ARBA" id="ARBA00022989"/>
    </source>
</evidence>
<protein>
    <recommendedName>
        <fullName evidence="12">O-fucosyltransferase family protein</fullName>
    </recommendedName>
</protein>
<evidence type="ECO:0000256" key="11">
    <source>
        <dbReference type="ARBA" id="ARBA00023277"/>
    </source>
</evidence>
<dbReference type="InterPro" id="IPR052272">
    <property type="entry name" value="GT106_glycosyltransferase"/>
</dbReference>
<keyword evidence="10" id="KW-0294">Fucose metabolism</keyword>
<keyword evidence="5" id="KW-0808">Transferase</keyword>
<keyword evidence="8 14" id="KW-0472">Membrane</keyword>
<feature type="compositionally biased region" description="Low complexity" evidence="13">
    <location>
        <begin position="7"/>
        <end position="17"/>
    </location>
</feature>
<evidence type="ECO:0000256" key="10">
    <source>
        <dbReference type="ARBA" id="ARBA00023253"/>
    </source>
</evidence>
<evidence type="ECO:0000256" key="6">
    <source>
        <dbReference type="ARBA" id="ARBA00022692"/>
    </source>
</evidence>
<evidence type="ECO:0000256" key="3">
    <source>
        <dbReference type="ARBA" id="ARBA00007737"/>
    </source>
</evidence>
<reference evidence="16" key="2">
    <citation type="submission" date="2025-08" db="UniProtKB">
        <authorList>
            <consortium name="RefSeq"/>
        </authorList>
    </citation>
    <scope>IDENTIFICATION</scope>
    <source>
        <tissue evidence="16">Leaf</tissue>
    </source>
</reference>
<dbReference type="CDD" id="cd11299">
    <property type="entry name" value="O-FucT_plant"/>
    <property type="match status" value="1"/>
</dbReference>
<dbReference type="PANTHER" id="PTHR31933:SF1">
    <property type="entry name" value="PROTEIN PECTIC ARABINOGALACTAN SYNTHESIS-RELATED"/>
    <property type="match status" value="1"/>
</dbReference>
<keyword evidence="4" id="KW-0328">Glycosyltransferase</keyword>
<keyword evidence="7 14" id="KW-1133">Transmembrane helix</keyword>
<evidence type="ECO:0000256" key="13">
    <source>
        <dbReference type="SAM" id="MobiDB-lite"/>
    </source>
</evidence>
<comment type="similarity">
    <text evidence="3">Belongs to the glycosyltransferase GT106 family.</text>
</comment>
<evidence type="ECO:0000313" key="15">
    <source>
        <dbReference type="Proteomes" id="UP000515151"/>
    </source>
</evidence>
<feature type="transmembrane region" description="Helical" evidence="14">
    <location>
        <begin position="77"/>
        <end position="97"/>
    </location>
</feature>
<dbReference type="GeneID" id="116212269"/>
<evidence type="ECO:0000256" key="9">
    <source>
        <dbReference type="ARBA" id="ARBA00023180"/>
    </source>
</evidence>
<dbReference type="InterPro" id="IPR024709">
    <property type="entry name" value="FucosylTrfase_pln"/>
</dbReference>
<feature type="region of interest" description="Disordered" evidence="13">
    <location>
        <begin position="1"/>
        <end position="44"/>
    </location>
</feature>
<accession>A0A6P8DYQ7</accession>
<proteinExistence type="inferred from homology"/>
<evidence type="ECO:0000256" key="2">
    <source>
        <dbReference type="ARBA" id="ARBA00004881"/>
    </source>
</evidence>
<dbReference type="RefSeq" id="XP_031402692.1">
    <property type="nucleotide sequence ID" value="XM_031546832.1"/>
</dbReference>
<evidence type="ECO:0000256" key="4">
    <source>
        <dbReference type="ARBA" id="ARBA00022676"/>
    </source>
</evidence>
<name>A0A6P8DYQ7_PUNGR</name>
<comment type="subcellular location">
    <subcellularLocation>
        <location evidence="1">Membrane</location>
        <topology evidence="1">Single-pass type II membrane protein</topology>
    </subcellularLocation>
</comment>
<evidence type="ECO:0000256" key="5">
    <source>
        <dbReference type="ARBA" id="ARBA00022679"/>
    </source>
</evidence>
<comment type="pathway">
    <text evidence="2">Glycan metabolism.</text>
</comment>
<dbReference type="InterPro" id="IPR019378">
    <property type="entry name" value="GDP-Fuc_O-FucTrfase"/>
</dbReference>
<evidence type="ECO:0000256" key="14">
    <source>
        <dbReference type="SAM" id="Phobius"/>
    </source>
</evidence>
<evidence type="ECO:0000313" key="16">
    <source>
        <dbReference type="RefSeq" id="XP_031402692.1"/>
    </source>
</evidence>
<keyword evidence="11" id="KW-0119">Carbohydrate metabolism</keyword>
<keyword evidence="15" id="KW-1185">Reference proteome</keyword>